<evidence type="ECO:0000256" key="4">
    <source>
        <dbReference type="ARBA" id="ARBA00008343"/>
    </source>
</evidence>
<comment type="similarity">
    <text evidence="4">Belongs to the Nth/MutY family.</text>
</comment>
<keyword evidence="9" id="KW-0227">DNA damage</keyword>
<evidence type="ECO:0000256" key="2">
    <source>
        <dbReference type="ARBA" id="ARBA00001966"/>
    </source>
</evidence>
<keyword evidence="12" id="KW-0411">Iron-sulfur</keyword>
<dbReference type="Pfam" id="PF00633">
    <property type="entry name" value="HHH"/>
    <property type="match status" value="1"/>
</dbReference>
<dbReference type="EC" id="3.2.2.31" evidence="5"/>
<keyword evidence="14 16" id="KW-0326">Glycosidase</keyword>
<evidence type="ECO:0000256" key="3">
    <source>
        <dbReference type="ARBA" id="ARBA00002933"/>
    </source>
</evidence>
<dbReference type="InterPro" id="IPR044298">
    <property type="entry name" value="MIG/MutY"/>
</dbReference>
<dbReference type="SUPFAM" id="SSF48150">
    <property type="entry name" value="DNA-glycosylase"/>
    <property type="match status" value="1"/>
</dbReference>
<dbReference type="InterPro" id="IPR003265">
    <property type="entry name" value="HhH-GPD_domain"/>
</dbReference>
<accession>A0ABW2LU62</accession>
<dbReference type="SUPFAM" id="SSF55811">
    <property type="entry name" value="Nudix"/>
    <property type="match status" value="1"/>
</dbReference>
<proteinExistence type="inferred from homology"/>
<dbReference type="InterPro" id="IPR003651">
    <property type="entry name" value="Endonuclease3_FeS-loop_motif"/>
</dbReference>
<dbReference type="SMART" id="SM00478">
    <property type="entry name" value="ENDO3c"/>
    <property type="match status" value="1"/>
</dbReference>
<dbReference type="PANTHER" id="PTHR42944">
    <property type="entry name" value="ADENINE DNA GLYCOSYLASE"/>
    <property type="match status" value="1"/>
</dbReference>
<gene>
    <name evidence="16" type="primary">mutY</name>
    <name evidence="16" type="ORF">ACFQO9_05090</name>
</gene>
<dbReference type="Proteomes" id="UP001596550">
    <property type="component" value="Unassembled WGS sequence"/>
</dbReference>
<dbReference type="InterPro" id="IPR015797">
    <property type="entry name" value="NUDIX_hydrolase-like_dom_sf"/>
</dbReference>
<comment type="cofactor">
    <cofactor evidence="2">
        <name>[4Fe-4S] cluster</name>
        <dbReference type="ChEBI" id="CHEBI:49883"/>
    </cofactor>
</comment>
<comment type="function">
    <text evidence="3">Adenine glycosylase active on G-A mispairs. MutY also corrects error-prone DNA synthesis past GO lesions which are due to the oxidatively damaged form of guanine: 7,8-dihydro-8-oxoguanine (8-oxo-dGTP).</text>
</comment>
<dbReference type="InterPro" id="IPR005760">
    <property type="entry name" value="A/G_AdeGlyc_MutY"/>
</dbReference>
<evidence type="ECO:0000256" key="1">
    <source>
        <dbReference type="ARBA" id="ARBA00000843"/>
    </source>
</evidence>
<evidence type="ECO:0000256" key="5">
    <source>
        <dbReference type="ARBA" id="ARBA00012045"/>
    </source>
</evidence>
<evidence type="ECO:0000256" key="12">
    <source>
        <dbReference type="ARBA" id="ARBA00023014"/>
    </source>
</evidence>
<keyword evidence="13" id="KW-0234">DNA repair</keyword>
<evidence type="ECO:0000256" key="6">
    <source>
        <dbReference type="ARBA" id="ARBA00022023"/>
    </source>
</evidence>
<dbReference type="SMART" id="SM00525">
    <property type="entry name" value="FES"/>
    <property type="match status" value="1"/>
</dbReference>
<keyword evidence="17" id="KW-1185">Reference proteome</keyword>
<dbReference type="Gene3D" id="1.10.1670.10">
    <property type="entry name" value="Helix-hairpin-Helix base-excision DNA repair enzymes (C-terminal)"/>
    <property type="match status" value="1"/>
</dbReference>
<evidence type="ECO:0000256" key="13">
    <source>
        <dbReference type="ARBA" id="ARBA00023204"/>
    </source>
</evidence>
<evidence type="ECO:0000313" key="17">
    <source>
        <dbReference type="Proteomes" id="UP001596550"/>
    </source>
</evidence>
<evidence type="ECO:0000256" key="8">
    <source>
        <dbReference type="ARBA" id="ARBA00022723"/>
    </source>
</evidence>
<dbReference type="GO" id="GO:0000701">
    <property type="term" value="F:purine-specific mismatch base pair DNA N-glycosylase activity"/>
    <property type="evidence" value="ECO:0007669"/>
    <property type="project" value="UniProtKB-EC"/>
</dbReference>
<dbReference type="InterPro" id="IPR029119">
    <property type="entry name" value="MutY_C"/>
</dbReference>
<evidence type="ECO:0000256" key="9">
    <source>
        <dbReference type="ARBA" id="ARBA00022763"/>
    </source>
</evidence>
<keyword evidence="8" id="KW-0479">Metal-binding</keyword>
<dbReference type="Gene3D" id="1.10.340.30">
    <property type="entry name" value="Hypothetical protein, domain 2"/>
    <property type="match status" value="1"/>
</dbReference>
<dbReference type="Pfam" id="PF00730">
    <property type="entry name" value="HhH-GPD"/>
    <property type="match status" value="1"/>
</dbReference>
<dbReference type="PANTHER" id="PTHR42944:SF1">
    <property type="entry name" value="ADENINE DNA GLYCOSYLASE"/>
    <property type="match status" value="1"/>
</dbReference>
<dbReference type="PROSITE" id="PS00764">
    <property type="entry name" value="ENDONUCLEASE_III_1"/>
    <property type="match status" value="1"/>
</dbReference>
<keyword evidence="11" id="KW-0408">Iron</keyword>
<dbReference type="CDD" id="cd00056">
    <property type="entry name" value="ENDO3c"/>
    <property type="match status" value="1"/>
</dbReference>
<protein>
    <recommendedName>
        <fullName evidence="6">Adenine DNA glycosylase</fullName>
        <ecNumber evidence="5">3.2.2.31</ecNumber>
    </recommendedName>
</protein>
<dbReference type="EMBL" id="JBHTCR010000002">
    <property type="protein sequence ID" value="MFC7346094.1"/>
    <property type="molecule type" value="Genomic_DNA"/>
</dbReference>
<keyword evidence="7" id="KW-0004">4Fe-4S</keyword>
<dbReference type="InterPro" id="IPR000445">
    <property type="entry name" value="HhH_motif"/>
</dbReference>
<feature type="domain" description="HhH-GPD" evidence="15">
    <location>
        <begin position="45"/>
        <end position="195"/>
    </location>
</feature>
<comment type="catalytic activity">
    <reaction evidence="1">
        <text>Hydrolyzes free adenine bases from 7,8-dihydro-8-oxoguanine:adenine mismatched double-stranded DNA, leaving an apurinic site.</text>
        <dbReference type="EC" id="3.2.2.31"/>
    </reaction>
</comment>
<evidence type="ECO:0000259" key="15">
    <source>
        <dbReference type="SMART" id="SM00478"/>
    </source>
</evidence>
<comment type="caution">
    <text evidence="16">The sequence shown here is derived from an EMBL/GenBank/DDBJ whole genome shotgun (WGS) entry which is preliminary data.</text>
</comment>
<sequence>MEKNKKTSDFLHIGNKLLKWYDKNARDLPFRKTKDPYKIWICEIVFQQTRIAQGLNHYNNFIERFPDVKTLAEAPEDEVLLYWKGLGYYSRAINIHKAAQQIINDYHGVFPSDYEEILKLKGIGKYTAAAISSICFGGKMPAVDGNFYRVLSRIFADNFDISNSKAFNYFSQLSTMIMPENVGDFNQAMMDLGSEICKPKNPLCRECPVNDDCLAFSLNKVSEFPVKTKKTKAQDLQLQYYFVHRNGQFLIQQRKDDFIWKKLFEFPTEISDDLKPSIRSVKTINHKLTHKNLGIEIFNVEVDSEKVWEDFIAENNYIITDAEGSHERSFPKPLENYIQNYETAYKIL</sequence>
<dbReference type="RefSeq" id="WP_378174748.1">
    <property type="nucleotide sequence ID" value="NZ_JBHTCR010000002.1"/>
</dbReference>
<reference evidence="17" key="1">
    <citation type="journal article" date="2019" name="Int. J. Syst. Evol. Microbiol.">
        <title>The Global Catalogue of Microorganisms (GCM) 10K type strain sequencing project: providing services to taxonomists for standard genome sequencing and annotation.</title>
        <authorList>
            <consortium name="The Broad Institute Genomics Platform"/>
            <consortium name="The Broad Institute Genome Sequencing Center for Infectious Disease"/>
            <person name="Wu L."/>
            <person name="Ma J."/>
        </authorList>
    </citation>
    <scope>NUCLEOTIDE SEQUENCE [LARGE SCALE GENOMIC DNA]</scope>
    <source>
        <strain evidence="17">CCUG 54781</strain>
    </source>
</reference>
<dbReference type="InterPro" id="IPR011257">
    <property type="entry name" value="DNA_glycosylase"/>
</dbReference>
<evidence type="ECO:0000256" key="11">
    <source>
        <dbReference type="ARBA" id="ARBA00023004"/>
    </source>
</evidence>
<dbReference type="InterPro" id="IPR023170">
    <property type="entry name" value="HhH_base_excis_C"/>
</dbReference>
<organism evidence="16 17">
    <name type="scientific">Chryseobacterium zhengzhouense</name>
    <dbReference type="NCBI Taxonomy" id="1636086"/>
    <lineage>
        <taxon>Bacteria</taxon>
        <taxon>Pseudomonadati</taxon>
        <taxon>Bacteroidota</taxon>
        <taxon>Flavobacteriia</taxon>
        <taxon>Flavobacteriales</taxon>
        <taxon>Weeksellaceae</taxon>
        <taxon>Chryseobacterium group</taxon>
        <taxon>Chryseobacterium</taxon>
    </lineage>
</organism>
<name>A0ABW2LU62_9FLAO</name>
<dbReference type="Pfam" id="PF14815">
    <property type="entry name" value="NUDIX_4"/>
    <property type="match status" value="1"/>
</dbReference>
<keyword evidence="10 16" id="KW-0378">Hydrolase</keyword>
<evidence type="ECO:0000256" key="14">
    <source>
        <dbReference type="ARBA" id="ARBA00023295"/>
    </source>
</evidence>
<evidence type="ECO:0000256" key="7">
    <source>
        <dbReference type="ARBA" id="ARBA00022485"/>
    </source>
</evidence>
<evidence type="ECO:0000256" key="10">
    <source>
        <dbReference type="ARBA" id="ARBA00022801"/>
    </source>
</evidence>
<evidence type="ECO:0000313" key="16">
    <source>
        <dbReference type="EMBL" id="MFC7346094.1"/>
    </source>
</evidence>
<dbReference type="NCBIfam" id="TIGR01084">
    <property type="entry name" value="mutY"/>
    <property type="match status" value="1"/>
</dbReference>
<dbReference type="InterPro" id="IPR004035">
    <property type="entry name" value="Endouclease-III_FeS-bd_BS"/>
</dbReference>